<dbReference type="Proteomes" id="UP000724874">
    <property type="component" value="Unassembled WGS sequence"/>
</dbReference>
<dbReference type="EMBL" id="JADNYJ010000027">
    <property type="protein sequence ID" value="KAF8904127.1"/>
    <property type="molecule type" value="Genomic_DNA"/>
</dbReference>
<keyword evidence="3" id="KW-1185">Reference proteome</keyword>
<protein>
    <submittedName>
        <fullName evidence="2">Uncharacterized protein</fullName>
    </submittedName>
</protein>
<name>A0A9P5NUC5_GYMJU</name>
<proteinExistence type="predicted"/>
<feature type="compositionally biased region" description="Polar residues" evidence="1">
    <location>
        <begin position="1"/>
        <end position="11"/>
    </location>
</feature>
<evidence type="ECO:0000256" key="1">
    <source>
        <dbReference type="SAM" id="MobiDB-lite"/>
    </source>
</evidence>
<accession>A0A9P5NUC5</accession>
<reference evidence="2" key="1">
    <citation type="submission" date="2020-11" db="EMBL/GenBank/DDBJ databases">
        <authorList>
            <consortium name="DOE Joint Genome Institute"/>
            <person name="Ahrendt S."/>
            <person name="Riley R."/>
            <person name="Andreopoulos W."/>
            <person name="LaButti K."/>
            <person name="Pangilinan J."/>
            <person name="Ruiz-duenas F.J."/>
            <person name="Barrasa J.M."/>
            <person name="Sanchez-Garcia M."/>
            <person name="Camarero S."/>
            <person name="Miyauchi S."/>
            <person name="Serrano A."/>
            <person name="Linde D."/>
            <person name="Babiker R."/>
            <person name="Drula E."/>
            <person name="Ayuso-Fernandez I."/>
            <person name="Pacheco R."/>
            <person name="Padilla G."/>
            <person name="Ferreira P."/>
            <person name="Barriuso J."/>
            <person name="Kellner H."/>
            <person name="Castanera R."/>
            <person name="Alfaro M."/>
            <person name="Ramirez L."/>
            <person name="Pisabarro A.G."/>
            <person name="Kuo A."/>
            <person name="Tritt A."/>
            <person name="Lipzen A."/>
            <person name="He G."/>
            <person name="Yan M."/>
            <person name="Ng V."/>
            <person name="Cullen D."/>
            <person name="Martin F."/>
            <person name="Rosso M.-N."/>
            <person name="Henrissat B."/>
            <person name="Hibbett D."/>
            <person name="Martinez A.T."/>
            <person name="Grigoriev I.V."/>
        </authorList>
    </citation>
    <scope>NUCLEOTIDE SEQUENCE</scope>
    <source>
        <strain evidence="2">AH 44721</strain>
    </source>
</reference>
<feature type="region of interest" description="Disordered" evidence="1">
    <location>
        <begin position="1"/>
        <end position="62"/>
    </location>
</feature>
<dbReference type="AlphaFoldDB" id="A0A9P5NUC5"/>
<sequence>MPSTRHFSSSPRKLPCSSDTEPFETPPRKRFRHFEEEDSPCSSISSRSPRKRQRREAPRKLSKDVDLEQILRDIVDDPTSYEAVIALKTVPRDEQATRLLIKQMIYSAKSSVMKRCTLRRKKSKLLETELYLEWLNELDYVVSALETGLNAKVPGTRKRITGLGRATYTILYHLVDEFIDEINAHHDGSSSLSSEPCLYPPTMTLVEESKDPSTDKRSDEAVKLAEESLKNIDRVFADATKRYKTECGRNNPSLAVRISAQEHALAKGCCLLCEQTGYGTEENDMGDTLMEQTRDVLVQWKSEYEDCEDQLDESD</sequence>
<evidence type="ECO:0000313" key="3">
    <source>
        <dbReference type="Proteomes" id="UP000724874"/>
    </source>
</evidence>
<comment type="caution">
    <text evidence="2">The sequence shown here is derived from an EMBL/GenBank/DDBJ whole genome shotgun (WGS) entry which is preliminary data.</text>
</comment>
<dbReference type="OrthoDB" id="2945238at2759"/>
<organism evidence="2 3">
    <name type="scientific">Gymnopilus junonius</name>
    <name type="common">Spectacular rustgill mushroom</name>
    <name type="synonym">Gymnopilus spectabilis subsp. junonius</name>
    <dbReference type="NCBI Taxonomy" id="109634"/>
    <lineage>
        <taxon>Eukaryota</taxon>
        <taxon>Fungi</taxon>
        <taxon>Dikarya</taxon>
        <taxon>Basidiomycota</taxon>
        <taxon>Agaricomycotina</taxon>
        <taxon>Agaricomycetes</taxon>
        <taxon>Agaricomycetidae</taxon>
        <taxon>Agaricales</taxon>
        <taxon>Agaricineae</taxon>
        <taxon>Hymenogastraceae</taxon>
        <taxon>Gymnopilus</taxon>
    </lineage>
</organism>
<evidence type="ECO:0000313" key="2">
    <source>
        <dbReference type="EMBL" id="KAF8904127.1"/>
    </source>
</evidence>
<gene>
    <name evidence="2" type="ORF">CPB84DRAFT_1814517</name>
</gene>